<gene>
    <name evidence="1" type="ORF">GQN54_04925</name>
</gene>
<comment type="caution">
    <text evidence="1">The sequence shown here is derived from an EMBL/GenBank/DDBJ whole genome shotgun (WGS) entry which is preliminary data.</text>
</comment>
<protein>
    <submittedName>
        <fullName evidence="1">MepB family protein</fullName>
    </submittedName>
</protein>
<reference evidence="1 2" key="1">
    <citation type="submission" date="2019-12" db="EMBL/GenBank/DDBJ databases">
        <authorList>
            <person name="Zhao J."/>
        </authorList>
    </citation>
    <scope>NUCLEOTIDE SEQUENCE [LARGE SCALE GENOMIC DNA]</scope>
    <source>
        <strain evidence="1 2">S-15</strain>
    </source>
</reference>
<evidence type="ECO:0000313" key="1">
    <source>
        <dbReference type="EMBL" id="NBG65446.1"/>
    </source>
</evidence>
<proteinExistence type="predicted"/>
<keyword evidence="2" id="KW-1185">Reference proteome</keyword>
<dbReference type="InterPro" id="IPR011235">
    <property type="entry name" value="MepB-like"/>
</dbReference>
<dbReference type="Proteomes" id="UP000470771">
    <property type="component" value="Unassembled WGS sequence"/>
</dbReference>
<dbReference type="EMBL" id="WWNE01000005">
    <property type="protein sequence ID" value="NBG65446.1"/>
    <property type="molecule type" value="Genomic_DNA"/>
</dbReference>
<evidence type="ECO:0000313" key="2">
    <source>
        <dbReference type="Proteomes" id="UP000470771"/>
    </source>
</evidence>
<dbReference type="Gene3D" id="3.40.1350.140">
    <property type="entry name" value="MepB-like"/>
    <property type="match status" value="1"/>
</dbReference>
<accession>A0A6N9NFM6</accession>
<name>A0A6N9NFM6_9FLAO</name>
<sequence>MQEKVYSPSFLKITNLEIKQEGQEYQACNFQLNDYSIICRTAKVTPKKAGQFVTFWKRDAEGITTPFDENDAFDFYVINVIASIEMGQFVFPKALLIEKGIISTSEKEGKRGFRVYPSWDKVSSKQAIKTQKWQLNYFIVIDPKLDLKTVKERYRI</sequence>
<organism evidence="1 2">
    <name type="scientific">Acidiluteibacter ferrifornacis</name>
    <dbReference type="NCBI Taxonomy" id="2692424"/>
    <lineage>
        <taxon>Bacteria</taxon>
        <taxon>Pseudomonadati</taxon>
        <taxon>Bacteroidota</taxon>
        <taxon>Flavobacteriia</taxon>
        <taxon>Flavobacteriales</taxon>
        <taxon>Cryomorphaceae</taxon>
        <taxon>Acidiluteibacter</taxon>
    </lineage>
</organism>
<dbReference type="PIRSF" id="PIRSF032285">
    <property type="entry name" value="UCP032285"/>
    <property type="match status" value="1"/>
</dbReference>
<dbReference type="AlphaFoldDB" id="A0A6N9NFM6"/>
<dbReference type="InterPro" id="IPR038231">
    <property type="entry name" value="MepB-like_sf"/>
</dbReference>
<dbReference type="Pfam" id="PF08877">
    <property type="entry name" value="MepB-like"/>
    <property type="match status" value="1"/>
</dbReference>